<dbReference type="Pfam" id="PF00535">
    <property type="entry name" value="Glycos_transf_2"/>
    <property type="match status" value="1"/>
</dbReference>
<feature type="domain" description="Glycosyltransferase 2-like" evidence="1">
    <location>
        <begin position="9"/>
        <end position="170"/>
    </location>
</feature>
<sequence>MSSTSPLVSVVIPTYNRSEVIGNAISSGLNQTFDDLEILVVDDGSTDQTKKVVSTFTDERVRYIPLAENQGANAARNTGVRQANGDLIAFLDADDEWQSDKIEKQVTRFDEVGADVGLVYTGITRKEIDGPIKDSSVHEFEGDVTRQLLLGNFIGTFSTIMVRKSVFDDVGYLNEPLPSWQDWEFYLRLSTEYNVAAVPEALTVRRSGAAEQISSNFQTKQQVSYQKLRPMFQELTENEGVLFQRRSFAALDRALGDAALVNGQTTQARQIFLRAIKQYPFDPLLYSYLLVSLTGTRGYRAALRVKRRIVG</sequence>
<dbReference type="PANTHER" id="PTHR43685">
    <property type="entry name" value="GLYCOSYLTRANSFERASE"/>
    <property type="match status" value="1"/>
</dbReference>
<proteinExistence type="predicted"/>
<dbReference type="InterPro" id="IPR001173">
    <property type="entry name" value="Glyco_trans_2-like"/>
</dbReference>
<name>A0A1G6TXP9_9EURY</name>
<dbReference type="Proteomes" id="UP000199320">
    <property type="component" value="Unassembled WGS sequence"/>
</dbReference>
<dbReference type="STRING" id="392421.SAMN04488694_1182"/>
<evidence type="ECO:0000313" key="2">
    <source>
        <dbReference type="EMBL" id="SDD33236.1"/>
    </source>
</evidence>
<dbReference type="InterPro" id="IPR029044">
    <property type="entry name" value="Nucleotide-diphossugar_trans"/>
</dbReference>
<dbReference type="EMBL" id="FOIC01000018">
    <property type="protein sequence ID" value="SET93228.1"/>
    <property type="molecule type" value="Genomic_DNA"/>
</dbReference>
<dbReference type="Gene3D" id="3.90.550.10">
    <property type="entry name" value="Spore Coat Polysaccharide Biosynthesis Protein SpsA, Chain A"/>
    <property type="match status" value="1"/>
</dbReference>
<evidence type="ECO:0000313" key="4">
    <source>
        <dbReference type="Proteomes" id="UP000199320"/>
    </source>
</evidence>
<dbReference type="OrthoDB" id="46222at2157"/>
<dbReference type="PANTHER" id="PTHR43685:SF2">
    <property type="entry name" value="GLYCOSYLTRANSFERASE 2-LIKE DOMAIN-CONTAINING PROTEIN"/>
    <property type="match status" value="1"/>
</dbReference>
<organism evidence="2 5">
    <name type="scientific">Natrinema hispanicum</name>
    <dbReference type="NCBI Taxonomy" id="392421"/>
    <lineage>
        <taxon>Archaea</taxon>
        <taxon>Methanobacteriati</taxon>
        <taxon>Methanobacteriota</taxon>
        <taxon>Stenosarchaea group</taxon>
        <taxon>Halobacteria</taxon>
        <taxon>Halobacteriales</taxon>
        <taxon>Natrialbaceae</taxon>
        <taxon>Natrinema</taxon>
    </lineage>
</organism>
<dbReference type="RefSeq" id="WP_092934318.1">
    <property type="nucleotide sequence ID" value="NZ_FMZP01000019.1"/>
</dbReference>
<dbReference type="SUPFAM" id="SSF53448">
    <property type="entry name" value="Nucleotide-diphospho-sugar transferases"/>
    <property type="match status" value="1"/>
</dbReference>
<dbReference type="CDD" id="cd00761">
    <property type="entry name" value="Glyco_tranf_GTA_type"/>
    <property type="match status" value="1"/>
</dbReference>
<dbReference type="EMBL" id="FMZP01000019">
    <property type="protein sequence ID" value="SDD33236.1"/>
    <property type="molecule type" value="Genomic_DNA"/>
</dbReference>
<evidence type="ECO:0000259" key="1">
    <source>
        <dbReference type="Pfam" id="PF00535"/>
    </source>
</evidence>
<keyword evidence="2" id="KW-0808">Transferase</keyword>
<protein>
    <submittedName>
        <fullName evidence="2">Glycosyl transferase family 2</fullName>
    </submittedName>
</protein>
<dbReference type="GO" id="GO:0016740">
    <property type="term" value="F:transferase activity"/>
    <property type="evidence" value="ECO:0007669"/>
    <property type="project" value="UniProtKB-KW"/>
</dbReference>
<evidence type="ECO:0000313" key="5">
    <source>
        <dbReference type="Proteomes" id="UP000324021"/>
    </source>
</evidence>
<dbReference type="AlphaFoldDB" id="A0A1G6TXP9"/>
<gene>
    <name evidence="3" type="ORF">SAMN04488694_1182</name>
    <name evidence="2" type="ORF">SAMN05192552_10193</name>
</gene>
<reference evidence="3" key="2">
    <citation type="submission" date="2016-10" db="EMBL/GenBank/DDBJ databases">
        <authorList>
            <person name="de Groot N.N."/>
        </authorList>
    </citation>
    <scope>NUCLEOTIDE SEQUENCE [LARGE SCALE GENOMIC DNA]</scope>
    <source>
        <strain evidence="3">CDM_6</strain>
    </source>
</reference>
<accession>A0A1G6TXP9</accession>
<dbReference type="InterPro" id="IPR050834">
    <property type="entry name" value="Glycosyltransf_2"/>
</dbReference>
<keyword evidence="4" id="KW-1185">Reference proteome</keyword>
<reference evidence="4 5" key="1">
    <citation type="submission" date="2016-10" db="EMBL/GenBank/DDBJ databases">
        <authorList>
            <person name="Varghese N."/>
            <person name="Submissions S."/>
        </authorList>
    </citation>
    <scope>NUCLEOTIDE SEQUENCE [LARGE SCALE GENOMIC DNA]</scope>
    <source>
        <strain evidence="2 5">CDM_1</strain>
        <strain evidence="4">CDM_6</strain>
    </source>
</reference>
<evidence type="ECO:0000313" key="3">
    <source>
        <dbReference type="EMBL" id="SET93228.1"/>
    </source>
</evidence>
<dbReference type="Proteomes" id="UP000324021">
    <property type="component" value="Unassembled WGS sequence"/>
</dbReference>